<gene>
    <name evidence="1" type="ORF">ABE28_010460</name>
</gene>
<proteinExistence type="predicted"/>
<dbReference type="AlphaFoldDB" id="A0A1B3XNH5"/>
<keyword evidence="2" id="KW-1185">Reference proteome</keyword>
<protein>
    <submittedName>
        <fullName evidence="1">Uncharacterized protein</fullName>
    </submittedName>
</protein>
<dbReference type="Pfam" id="PF15600">
    <property type="entry name" value="Imm64"/>
    <property type="match status" value="1"/>
</dbReference>
<evidence type="ECO:0000313" key="1">
    <source>
        <dbReference type="EMBL" id="AOH54773.1"/>
    </source>
</evidence>
<sequence length="192" mass="22492">MTNILSLGIVYENSFDKSEELQSIIQYFLNLKSDIVGIKISMDEDGENWLESERNGKNFILDYTLLTEKYFGEILIQLNDFWSLNGLSLTLRIVKENDFFGYLLDFEMEQLLNRYSLDLINELIIDLVKDIYSVTKFNYAFCDHDSEIEYSPSQYKDIVEAYSILILPRAKNGFDVIKNNWQIDGITSRNKI</sequence>
<dbReference type="Proteomes" id="UP000077926">
    <property type="component" value="Chromosome"/>
</dbReference>
<evidence type="ECO:0000313" key="2">
    <source>
        <dbReference type="Proteomes" id="UP000077926"/>
    </source>
</evidence>
<organism evidence="1 2">
    <name type="scientific">Peribacillus muralis</name>
    <dbReference type="NCBI Taxonomy" id="264697"/>
    <lineage>
        <taxon>Bacteria</taxon>
        <taxon>Bacillati</taxon>
        <taxon>Bacillota</taxon>
        <taxon>Bacilli</taxon>
        <taxon>Bacillales</taxon>
        <taxon>Bacillaceae</taxon>
        <taxon>Peribacillus</taxon>
    </lineage>
</organism>
<name>A0A1B3XNH5_9BACI</name>
<dbReference type="OrthoDB" id="1647923at2"/>
<accession>A0A1B3XNH5</accession>
<dbReference type="EMBL" id="CP017080">
    <property type="protein sequence ID" value="AOH54773.1"/>
    <property type="molecule type" value="Genomic_DNA"/>
</dbReference>
<dbReference type="RefSeq" id="WP_064465264.1">
    <property type="nucleotide sequence ID" value="NZ_CP017080.1"/>
</dbReference>
<dbReference type="KEGG" id="bmur:ABE28_010460"/>
<reference evidence="1 2" key="1">
    <citation type="submission" date="2016-08" db="EMBL/GenBank/DDBJ databases">
        <title>Complete genome sequence of Bacillus muralis G25-68, a strain with toxicity to nematodes.</title>
        <authorList>
            <person name="Zheng Z."/>
        </authorList>
    </citation>
    <scope>NUCLEOTIDE SEQUENCE [LARGE SCALE GENOMIC DNA]</scope>
    <source>
        <strain evidence="1 2">G25-68</strain>
    </source>
</reference>
<dbReference type="InterPro" id="IPR028951">
    <property type="entry name" value="Imm64"/>
</dbReference>